<name>A0A6V8SMX3_9CLOT</name>
<accession>A0A6V8SMX3</accession>
<protein>
    <submittedName>
        <fullName evidence="1">Uncharacterized protein</fullName>
    </submittedName>
</protein>
<organism evidence="1 2">
    <name type="scientific">Clostridium fungisolvens</name>
    <dbReference type="NCBI Taxonomy" id="1604897"/>
    <lineage>
        <taxon>Bacteria</taxon>
        <taxon>Bacillati</taxon>
        <taxon>Bacillota</taxon>
        <taxon>Clostridia</taxon>
        <taxon>Eubacteriales</taxon>
        <taxon>Clostridiaceae</taxon>
        <taxon>Clostridium</taxon>
    </lineage>
</organism>
<dbReference type="Proteomes" id="UP000580568">
    <property type="component" value="Unassembled WGS sequence"/>
</dbReference>
<reference evidence="1 2" key="1">
    <citation type="submission" date="2020-07" db="EMBL/GenBank/DDBJ databases">
        <title>A new beta-1,3-glucan-decomposing anaerobic bacterium isolated from anoxic soil subjected to biological soil disinfestation.</title>
        <authorList>
            <person name="Ueki A."/>
            <person name="Tonouchi A."/>
        </authorList>
    </citation>
    <scope>NUCLEOTIDE SEQUENCE [LARGE SCALE GENOMIC DNA]</scope>
    <source>
        <strain evidence="1 2">TW1</strain>
    </source>
</reference>
<dbReference type="RefSeq" id="WP_183280011.1">
    <property type="nucleotide sequence ID" value="NZ_BLZR01000002.1"/>
</dbReference>
<dbReference type="EMBL" id="BLZR01000002">
    <property type="protein sequence ID" value="GFP78517.1"/>
    <property type="molecule type" value="Genomic_DNA"/>
</dbReference>
<sequence length="98" mass="11916">MDIDEVKDNYKKEIDFENVSQEYLISYLSDIYNRCLLDLEKLEKDIEYDSEQLSDIKLLEERSTKRYKVIDSNRRKLLKRIEESKKKLDKVYGMINKI</sequence>
<comment type="caution">
    <text evidence="1">The sequence shown here is derived from an EMBL/GenBank/DDBJ whole genome shotgun (WGS) entry which is preliminary data.</text>
</comment>
<keyword evidence="2" id="KW-1185">Reference proteome</keyword>
<evidence type="ECO:0000313" key="2">
    <source>
        <dbReference type="Proteomes" id="UP000580568"/>
    </source>
</evidence>
<gene>
    <name evidence="1" type="ORF">bsdtw1_04747</name>
</gene>
<proteinExistence type="predicted"/>
<evidence type="ECO:0000313" key="1">
    <source>
        <dbReference type="EMBL" id="GFP78517.1"/>
    </source>
</evidence>
<dbReference type="AlphaFoldDB" id="A0A6V8SMX3"/>